<dbReference type="OrthoDB" id="2209713at2"/>
<dbReference type="Proteomes" id="UP000011758">
    <property type="component" value="Unassembled WGS sequence"/>
</dbReference>
<feature type="transmembrane region" description="Helical" evidence="1">
    <location>
        <begin position="6"/>
        <end position="26"/>
    </location>
</feature>
<name>M2PJY2_9FIRM</name>
<comment type="caution">
    <text evidence="2">The sequence shown here is derived from an EMBL/GenBank/DDBJ whole genome shotgun (WGS) entry which is preliminary data.</text>
</comment>
<dbReference type="STRING" id="999415.HMPREF9943_01836"/>
<gene>
    <name evidence="2" type="ORF">HMPREF9943_01836</name>
</gene>
<proteinExistence type="predicted"/>
<feature type="transmembrane region" description="Helical" evidence="1">
    <location>
        <begin position="136"/>
        <end position="156"/>
    </location>
</feature>
<evidence type="ECO:0000313" key="2">
    <source>
        <dbReference type="EMBL" id="EMD15889.1"/>
    </source>
</evidence>
<keyword evidence="1" id="KW-0472">Membrane</keyword>
<dbReference type="PATRIC" id="fig|999415.3.peg.1860"/>
<dbReference type="eggNOG" id="ENOG502ZK2G">
    <property type="taxonomic scope" value="Bacteria"/>
</dbReference>
<feature type="transmembrane region" description="Helical" evidence="1">
    <location>
        <begin position="69"/>
        <end position="87"/>
    </location>
</feature>
<keyword evidence="1" id="KW-1133">Transmembrane helix</keyword>
<dbReference type="BioCyc" id="ECAT999415-HMP:GTTI-1901-MONOMER"/>
<protein>
    <submittedName>
        <fullName evidence="2">Uncharacterized protein</fullName>
    </submittedName>
</protein>
<organism evidence="2 3">
    <name type="scientific">Eggerthia catenaformis OT 569 = DSM 20559</name>
    <dbReference type="NCBI Taxonomy" id="999415"/>
    <lineage>
        <taxon>Bacteria</taxon>
        <taxon>Bacillati</taxon>
        <taxon>Bacillota</taxon>
        <taxon>Erysipelotrichia</taxon>
        <taxon>Erysipelotrichales</taxon>
        <taxon>Coprobacillaceae</taxon>
        <taxon>Eggerthia</taxon>
    </lineage>
</organism>
<keyword evidence="1" id="KW-0812">Transmembrane</keyword>
<dbReference type="EMBL" id="AGEJ01000028">
    <property type="protein sequence ID" value="EMD15889.1"/>
    <property type="molecule type" value="Genomic_DNA"/>
</dbReference>
<dbReference type="RefSeq" id="WP_004804369.1">
    <property type="nucleotide sequence ID" value="NZ_KB446651.1"/>
</dbReference>
<sequence length="344" mass="40168">MGLFIAVLFFHFIIFIFIGLTIFMYFKLRSLVKNNQELPLWICKLGDILKGREANPYVNIADDCALREVHIFLLSMLLINGIVFIVLRQRGYYVFSAIYFCFKLEFLFTVILLMLGQLLKISIFILRVVKKISGGYLNYAPSHVIMTMVVIVSFMFTGTMFVTGFPVKPVEIQIAESRLTIGVTKASELLKEGFQFYNKKPDDKIINYKDNRLYYGELVELTRNGQSYGTVSLTPTWKASDKLKDCVITYYNISGTGRQLSAIKINNKNIFKLKYSDFKNNKIIDVFSLKPADYREQMGYYSFSLQMQTHSYVLWKRYTIEGKFHKNGDPYQYEVRAQHIVWEW</sequence>
<evidence type="ECO:0000256" key="1">
    <source>
        <dbReference type="SAM" id="Phobius"/>
    </source>
</evidence>
<dbReference type="AlphaFoldDB" id="M2PJY2"/>
<keyword evidence="3" id="KW-1185">Reference proteome</keyword>
<reference evidence="2 3" key="1">
    <citation type="submission" date="2013-02" db="EMBL/GenBank/DDBJ databases">
        <title>The Genome Sequence of Lactobacillus catenaformis F0143.</title>
        <authorList>
            <consortium name="The Broad Institute Genome Sequencing Platform"/>
            <person name="Earl A."/>
            <person name="Ward D."/>
            <person name="Feldgarden M."/>
            <person name="Gevers D."/>
            <person name="Izard J."/>
            <person name="Blanton J.M."/>
            <person name="Mathney J."/>
            <person name="Dewhirst F.E."/>
            <person name="Young S.K."/>
            <person name="Zeng Q."/>
            <person name="Gargeya S."/>
            <person name="Fitzgerald M."/>
            <person name="Haas B."/>
            <person name="Abouelleil A."/>
            <person name="Alvarado L."/>
            <person name="Arachchi H.M."/>
            <person name="Berlin A."/>
            <person name="Chapman S.B."/>
            <person name="Gearin G."/>
            <person name="Goldberg J."/>
            <person name="Griggs A."/>
            <person name="Gujja S."/>
            <person name="Hansen M."/>
            <person name="Heiman D."/>
            <person name="Howarth C."/>
            <person name="Larimer J."/>
            <person name="Lui A."/>
            <person name="MacDonald P.J.P."/>
            <person name="McCowen C."/>
            <person name="Montmayeur A."/>
            <person name="Murphy C."/>
            <person name="Neiman D."/>
            <person name="Pearson M."/>
            <person name="Priest M."/>
            <person name="Roberts A."/>
            <person name="Saif S."/>
            <person name="Shea T."/>
            <person name="Sisk P."/>
            <person name="Stolte C."/>
            <person name="Sykes S."/>
            <person name="Wortman J."/>
            <person name="Nusbaum C."/>
            <person name="Birren B."/>
        </authorList>
    </citation>
    <scope>NUCLEOTIDE SEQUENCE [LARGE SCALE GENOMIC DNA]</scope>
    <source>
        <strain evidence="2 3">OT 569</strain>
    </source>
</reference>
<evidence type="ECO:0000313" key="3">
    <source>
        <dbReference type="Proteomes" id="UP000011758"/>
    </source>
</evidence>
<accession>M2PJY2</accession>